<organism evidence="3 4">
    <name type="scientific">Hymenobacter amundsenii</name>
    <dbReference type="NCBI Taxonomy" id="2006685"/>
    <lineage>
        <taxon>Bacteria</taxon>
        <taxon>Pseudomonadati</taxon>
        <taxon>Bacteroidota</taxon>
        <taxon>Cytophagia</taxon>
        <taxon>Cytophagales</taxon>
        <taxon>Hymenobacteraceae</taxon>
        <taxon>Hymenobacter</taxon>
    </lineage>
</organism>
<protein>
    <recommendedName>
        <fullName evidence="2">PKD/Chitinase domain-containing protein</fullName>
    </recommendedName>
</protein>
<comment type="caution">
    <text evidence="3">The sequence shown here is derived from an EMBL/GenBank/DDBJ whole genome shotgun (WGS) entry which is preliminary data.</text>
</comment>
<name>A0A246FPP2_9BACT</name>
<dbReference type="Proteomes" id="UP000197277">
    <property type="component" value="Unassembled WGS sequence"/>
</dbReference>
<sequence>MTPATNSGCTFYPGPIKPNSIKLLQAATPLTFGRSGGCRASAWSFFSPPNSYRMKHRLLFCFSLLLLLLTWAGPASAVTITSTVLNGAAFCKDATIRVSYTVSNGTLNGNNVFTAQLSDQAGSFAAPVAIGSIAGSAGGTITATIPASIVTGVGYRVRVVASDPATTGSDNGQDLAITNIGSVTAGSNSPLCSGNNLLLTASTVSGASYAWTGPNGFTSQLQNPTISNVGVNRSGTYTVTASLNGCTSTSAVVVTVNALPIVNVNPQFTNICSGESVLLNASGGSSYRWSPTTGLSNPNVANPTASPVASTIYTVTVTNASGCEATSQVTVNVRATPVLTVSANQTICAGTSVSLSATGAQNYLWSPSTGLSNPRSANPVASPTQTTTYTVTGDNTNCTATAQVTITVEAAPTPDAGPDRVLCSGQSAQLGTPAVAGLTYSWSPSTGLSSPTAAQPTFSLPNTTTTPRTYIFTLTAITANGCVGSKAVRVTVNPAITADAGPAQALCSGGSVQLGTAALAGYTYQWSPAAGLSSATVAQPTLTLTNTTNAPVSQTYTVTASSNGCTNSSQVTLTVNPLTTAGFAYSGAAFCQSNAPLAATISGTSGGIFSAGSGLSLNAQTGAINLAASTPGSYTVIYSVGGPCPSTSSVPLTINATPATPTVSIQYSGTTATLTSSAPTGNQWYRSGVLIPGATAPTYVVNAAAQAGAYTVVTTSAAGCASAASAPLVVTATAKPLAGSSLEVYPNPTFSGQLTLALSGYRKAVDVTVINAVGQVVHQRTIMPLNAGTIVREPLDLSAQPAGMYLLRATTEGGTAIYRIVRE</sequence>
<accession>A0A246FPP2</accession>
<reference evidence="3 4" key="1">
    <citation type="submission" date="2017-06" db="EMBL/GenBank/DDBJ databases">
        <title>Hymenobacter amundsenii sp. nov. isolated from regoliths in Antarctica.</title>
        <authorList>
            <person name="Sedlacek I."/>
            <person name="Kralova S."/>
            <person name="Pantucek R."/>
            <person name="Svec P."/>
            <person name="Holochova P."/>
            <person name="Stankova E."/>
            <person name="Vrbovska V."/>
            <person name="Busse H.-J."/>
        </authorList>
    </citation>
    <scope>NUCLEOTIDE SEQUENCE [LARGE SCALE GENOMIC DNA]</scope>
    <source>
        <strain evidence="3 4">CCM 8682</strain>
    </source>
</reference>
<keyword evidence="1" id="KW-1133">Transmembrane helix</keyword>
<dbReference type="Gene3D" id="2.60.40.10">
    <property type="entry name" value="Immunoglobulins"/>
    <property type="match status" value="4"/>
</dbReference>
<keyword evidence="1" id="KW-0812">Transmembrane</keyword>
<dbReference type="Pfam" id="PF18962">
    <property type="entry name" value="Por_Secre_tail"/>
    <property type="match status" value="1"/>
</dbReference>
<proteinExistence type="predicted"/>
<dbReference type="NCBIfam" id="TIGR04183">
    <property type="entry name" value="Por_Secre_tail"/>
    <property type="match status" value="1"/>
</dbReference>
<feature type="transmembrane region" description="Helical" evidence="1">
    <location>
        <begin position="58"/>
        <end position="77"/>
    </location>
</feature>
<evidence type="ECO:0000313" key="3">
    <source>
        <dbReference type="EMBL" id="OWP64721.1"/>
    </source>
</evidence>
<evidence type="ECO:0000259" key="2">
    <source>
        <dbReference type="SMART" id="SM00089"/>
    </source>
</evidence>
<keyword evidence="4" id="KW-1185">Reference proteome</keyword>
<dbReference type="SUPFAM" id="SSF49299">
    <property type="entry name" value="PKD domain"/>
    <property type="match status" value="1"/>
</dbReference>
<dbReference type="SMART" id="SM00089">
    <property type="entry name" value="PKD"/>
    <property type="match status" value="2"/>
</dbReference>
<feature type="domain" description="PKD/Chitinase" evidence="2">
    <location>
        <begin position="259"/>
        <end position="336"/>
    </location>
</feature>
<evidence type="ECO:0000256" key="1">
    <source>
        <dbReference type="SAM" id="Phobius"/>
    </source>
</evidence>
<feature type="domain" description="PKD/Chitinase" evidence="2">
    <location>
        <begin position="338"/>
        <end position="411"/>
    </location>
</feature>
<dbReference type="OrthoDB" id="9816532at2"/>
<dbReference type="InterPro" id="IPR026444">
    <property type="entry name" value="Secre_tail"/>
</dbReference>
<dbReference type="InterPro" id="IPR013783">
    <property type="entry name" value="Ig-like_fold"/>
</dbReference>
<keyword evidence="1" id="KW-0472">Membrane</keyword>
<dbReference type="InterPro" id="IPR035986">
    <property type="entry name" value="PKD_dom_sf"/>
</dbReference>
<gene>
    <name evidence="3" type="ORF">CDA63_02885</name>
</gene>
<evidence type="ECO:0000313" key="4">
    <source>
        <dbReference type="Proteomes" id="UP000197277"/>
    </source>
</evidence>
<dbReference type="InterPro" id="IPR022409">
    <property type="entry name" value="PKD/Chitinase_dom"/>
</dbReference>
<dbReference type="AlphaFoldDB" id="A0A246FPP2"/>
<dbReference type="EMBL" id="NIRR01000002">
    <property type="protein sequence ID" value="OWP64721.1"/>
    <property type="molecule type" value="Genomic_DNA"/>
</dbReference>